<evidence type="ECO:0000313" key="4">
    <source>
        <dbReference type="Proteomes" id="UP000308760"/>
    </source>
</evidence>
<evidence type="ECO:0000313" key="3">
    <source>
        <dbReference type="EMBL" id="THV38509.1"/>
    </source>
</evidence>
<gene>
    <name evidence="3" type="ORF">FAB82_18880</name>
</gene>
<feature type="compositionally biased region" description="Basic residues" evidence="1">
    <location>
        <begin position="21"/>
        <end position="30"/>
    </location>
</feature>
<sequence length="1110" mass="122674">MTETPALPNEDQLHFPSSWNRHIRPRRGHGKPREVVLDPEPGRKLLAEHEPWLRGMLARLDNAKFARPTLAFLDGDRDDKGAAGVMTLLAWRRNWRERTPRPLLDLLIADYGLPFAAAAVARSLTLGIATRKVAGERIVTLHRMKVGSSEWQGLDTDRYLGDLRSLLAVAPEDQYAAIVAELAQLRDGSVARFATCLVAPDQTDWVTESCREHPELRGGSFDYTTELLLETVTTAEQLRELGEMRLPGYQVEAAYVADLLHRLGADALPVLRNSVDDYYYTNSDLKQAYRAIAAIPSDEAVAYLFDQLEDEPVAIGAAMEAAARFPRRALRAIAARAQGATPEVRKRLTFLLHCDPVLIDAALPTMDTSVRKIVEPLARRERCVPGAEAEALPRLLREPPWTSKGPKRKPVVLDLPEPELERIVWAEGEHDEWLDNGYYAGYDRHSANQWGHEIAAWGEHGTTDGLQCLAYGPLERVEHLVPKWDGSVLPWYAGKLEMRRILARFGTDCLPGYLACVKTEAPMRKLLLPVLSLGAARLMADALARLKTARAAARDWFDRHGTAAAPLLIPDALGRDKRARTSAELALRYLAMRHGADAVAAEAEAFGDEAAAAIRALVDLDPLEPVGVKVPKVGPWAAPAALPQVLLAGREWALPGEAVAHLITVLAVGTPEFPYAGVDVVAESCDRDSLNRFSWALFEQWLLAGAPSADGWALTQLALFADDHTVRALTPLIREWPGENQHARAVRGLEVLGAIGTEAALRAIHGISRKVDFQGIRWKASAQIEAVAANLGLSAEQLADRLVPDFGLGEDSALVLDYGPRRFRVGFDEQLLPFVQDDDGKLRKSLPRPGIKDNAEIANASRSRFTLLKKELRTVATDLVKRLERAMGSGRTWTKAEFDRYYVHHPLVWHLAGRLVWIAEFGGETTAFRLAEDRSYTDVAEDELKLPDDASIRLAHPVLLGDDVSAWADILADYEIIQPFAQIDRPVFRLTDDELRTGRLSRFEGAEVPTGKFLGLIHRGWRRAAPLDAGVEPGVYRRIPGIGYLVVNLDPGIFAGAVEVHPEQVIRDVRLNENGEFHFPEVPVPPKMTNVDPVVVSEALASLAKLTKTD</sequence>
<dbReference type="InterPro" id="IPR025406">
    <property type="entry name" value="DUF4132"/>
</dbReference>
<dbReference type="AlphaFoldDB" id="A0A4S8QBS7"/>
<proteinExistence type="predicted"/>
<accession>A0A4S8QBS7</accession>
<dbReference type="RefSeq" id="WP_136536092.1">
    <property type="nucleotide sequence ID" value="NZ_STGY01000067.1"/>
</dbReference>
<reference evidence="3 4" key="2">
    <citation type="submission" date="2019-05" db="EMBL/GenBank/DDBJ databases">
        <title>Glycomyces buryatensis sp. nov.</title>
        <authorList>
            <person name="Nikitina E."/>
        </authorList>
    </citation>
    <scope>NUCLEOTIDE SEQUENCE [LARGE SCALE GENOMIC DNA]</scope>
    <source>
        <strain evidence="3 4">18</strain>
    </source>
</reference>
<protein>
    <submittedName>
        <fullName evidence="3">DUF4132 domain-containing protein</fullName>
    </submittedName>
</protein>
<comment type="caution">
    <text evidence="3">The sequence shown here is derived from an EMBL/GenBank/DDBJ whole genome shotgun (WGS) entry which is preliminary data.</text>
</comment>
<dbReference type="Proteomes" id="UP000308760">
    <property type="component" value="Unassembled WGS sequence"/>
</dbReference>
<dbReference type="OrthoDB" id="4554725at2"/>
<evidence type="ECO:0000259" key="2">
    <source>
        <dbReference type="Pfam" id="PF13569"/>
    </source>
</evidence>
<evidence type="ECO:0000256" key="1">
    <source>
        <dbReference type="SAM" id="MobiDB-lite"/>
    </source>
</evidence>
<dbReference type="EMBL" id="STGY01000067">
    <property type="protein sequence ID" value="THV38509.1"/>
    <property type="molecule type" value="Genomic_DNA"/>
</dbReference>
<name>A0A4S8QBS7_9ACTN</name>
<keyword evidence="4" id="KW-1185">Reference proteome</keyword>
<dbReference type="Pfam" id="PF13569">
    <property type="entry name" value="DUF4132"/>
    <property type="match status" value="1"/>
</dbReference>
<feature type="domain" description="DUF4132" evidence="2">
    <location>
        <begin position="840"/>
        <end position="1021"/>
    </location>
</feature>
<organism evidence="3 4">
    <name type="scientific">Glycomyces buryatensis</name>
    <dbReference type="NCBI Taxonomy" id="2570927"/>
    <lineage>
        <taxon>Bacteria</taxon>
        <taxon>Bacillati</taxon>
        <taxon>Actinomycetota</taxon>
        <taxon>Actinomycetes</taxon>
        <taxon>Glycomycetales</taxon>
        <taxon>Glycomycetaceae</taxon>
        <taxon>Glycomyces</taxon>
    </lineage>
</organism>
<reference evidence="4" key="1">
    <citation type="submission" date="2019-04" db="EMBL/GenBank/DDBJ databases">
        <title>Nocardioides xinjiangensis sp. nov.</title>
        <authorList>
            <person name="Liu S."/>
        </authorList>
    </citation>
    <scope>NUCLEOTIDE SEQUENCE [LARGE SCALE GENOMIC DNA]</scope>
    <source>
        <strain evidence="4">18</strain>
    </source>
</reference>
<feature type="region of interest" description="Disordered" evidence="1">
    <location>
        <begin position="1"/>
        <end position="37"/>
    </location>
</feature>